<dbReference type="Pfam" id="PF00557">
    <property type="entry name" value="Peptidase_M24"/>
    <property type="match status" value="1"/>
</dbReference>
<evidence type="ECO:0000256" key="6">
    <source>
        <dbReference type="ARBA" id="ARBA00022723"/>
    </source>
</evidence>
<dbReference type="Gene3D" id="3.90.230.10">
    <property type="entry name" value="Creatinase/methionine aminopeptidase superfamily"/>
    <property type="match status" value="1"/>
</dbReference>
<reference evidence="11 12" key="1">
    <citation type="submission" date="2020-02" db="EMBL/GenBank/DDBJ databases">
        <authorList>
            <person name="Zhang X.-Y."/>
        </authorList>
    </citation>
    <scope>NUCLEOTIDE SEQUENCE [LARGE SCALE GENOMIC DNA]</scope>
    <source>
        <strain evidence="11 12">C33</strain>
    </source>
</reference>
<evidence type="ECO:0000256" key="5">
    <source>
        <dbReference type="ARBA" id="ARBA00022670"/>
    </source>
</evidence>
<evidence type="ECO:0000313" key="11">
    <source>
        <dbReference type="EMBL" id="NDY96592.1"/>
    </source>
</evidence>
<dbReference type="InterPro" id="IPR036005">
    <property type="entry name" value="Creatinase/aminopeptidase-like"/>
</dbReference>
<dbReference type="GO" id="GO:0070006">
    <property type="term" value="F:metalloaminopeptidase activity"/>
    <property type="evidence" value="ECO:0007669"/>
    <property type="project" value="InterPro"/>
</dbReference>
<sequence>MIRPEEFRTRRNRLLAETGPDSMVVVASGREVLRNGDSAYPFRQDSDFWYLTGLDEPEAVLVLISGRDAGEQLLFLRERDPDRERWDGPRLGLDGARESLGMDDSFPIHDLDDILPGLMEGCERLFHLVGKDPSFDQRVLGWRNQLRARSKGLKGPGEIVSLEHLLHEQRLIKSADEIRCMRRAGAIAAQGMTRAMRACRPGMNEAEIQAELIHEYQRHDCAPSYLPIVAGGANALVLHYIANNQPLPDDGLLLIDAGCEFENYAADISRTFPVGGRFSSAQREVYEIVLAAQQTAIEQVRAGRPFEAFHDAAVRVLTQGLVDLGLLSGSVEDNIEQEHYRRFYMHKTGHWLGLDVHDVGDYRIAGQSRLLERNMVVTVEPALYIGDEDDIPEALHNIGIRIEDDVRVTAEEPEVLNRAVPATVDEIEQVMRP</sequence>
<evidence type="ECO:0000256" key="9">
    <source>
        <dbReference type="ARBA" id="ARBA00023211"/>
    </source>
</evidence>
<evidence type="ECO:0000313" key="12">
    <source>
        <dbReference type="Proteomes" id="UP000484885"/>
    </source>
</evidence>
<comment type="caution">
    <text evidence="11">The sequence shown here is derived from an EMBL/GenBank/DDBJ whole genome shotgun (WGS) entry which is preliminary data.</text>
</comment>
<comment type="cofactor">
    <cofactor evidence="2">
        <name>Mn(2+)</name>
        <dbReference type="ChEBI" id="CHEBI:29035"/>
    </cofactor>
</comment>
<keyword evidence="6" id="KW-0479">Metal-binding</keyword>
<accession>A0A845V1X1</accession>
<comment type="similarity">
    <text evidence="3">Belongs to the peptidase M24B family.</text>
</comment>
<protein>
    <recommendedName>
        <fullName evidence="4">Xaa-Pro aminopeptidase</fullName>
        <ecNumber evidence="4">3.4.11.9</ecNumber>
    </recommendedName>
</protein>
<keyword evidence="5" id="KW-0645">Protease</keyword>
<dbReference type="Proteomes" id="UP000484885">
    <property type="component" value="Unassembled WGS sequence"/>
</dbReference>
<dbReference type="SMART" id="SM01011">
    <property type="entry name" value="AMP_N"/>
    <property type="match status" value="1"/>
</dbReference>
<keyword evidence="8" id="KW-0482">Metalloprotease</keyword>
<dbReference type="InterPro" id="IPR007865">
    <property type="entry name" value="Aminopep_P_N"/>
</dbReference>
<dbReference type="Gene3D" id="3.40.350.10">
    <property type="entry name" value="Creatinase/prolidase N-terminal domain"/>
    <property type="match status" value="1"/>
</dbReference>
<evidence type="ECO:0000259" key="10">
    <source>
        <dbReference type="SMART" id="SM01011"/>
    </source>
</evidence>
<dbReference type="GO" id="GO:0006508">
    <property type="term" value="P:proteolysis"/>
    <property type="evidence" value="ECO:0007669"/>
    <property type="project" value="UniProtKB-KW"/>
</dbReference>
<keyword evidence="7" id="KW-0378">Hydrolase</keyword>
<dbReference type="PANTHER" id="PTHR43226">
    <property type="entry name" value="XAA-PRO AMINOPEPTIDASE 3"/>
    <property type="match status" value="1"/>
</dbReference>
<dbReference type="InterPro" id="IPR029149">
    <property type="entry name" value="Creatin/AminoP/Spt16_N"/>
</dbReference>
<dbReference type="SUPFAM" id="SSF53092">
    <property type="entry name" value="Creatinase/prolidase N-terminal domain"/>
    <property type="match status" value="1"/>
</dbReference>
<dbReference type="InterPro" id="IPR052433">
    <property type="entry name" value="X-Pro_dipept-like"/>
</dbReference>
<dbReference type="EC" id="3.4.11.9" evidence="4"/>
<feature type="domain" description="Aminopeptidase P N-terminal" evidence="10">
    <location>
        <begin position="2"/>
        <end position="136"/>
    </location>
</feature>
<evidence type="ECO:0000256" key="8">
    <source>
        <dbReference type="ARBA" id="ARBA00023049"/>
    </source>
</evidence>
<evidence type="ECO:0000256" key="7">
    <source>
        <dbReference type="ARBA" id="ARBA00022801"/>
    </source>
</evidence>
<gene>
    <name evidence="11" type="ORF">G3I74_12710</name>
</gene>
<evidence type="ECO:0000256" key="1">
    <source>
        <dbReference type="ARBA" id="ARBA00001424"/>
    </source>
</evidence>
<name>A0A845V1X1_9GAMM</name>
<dbReference type="InterPro" id="IPR000994">
    <property type="entry name" value="Pept_M24"/>
</dbReference>
<evidence type="ECO:0000256" key="2">
    <source>
        <dbReference type="ARBA" id="ARBA00001936"/>
    </source>
</evidence>
<dbReference type="RefSeq" id="WP_164211979.1">
    <property type="nucleotide sequence ID" value="NZ_JAAGSC010000043.1"/>
</dbReference>
<evidence type="ECO:0000256" key="4">
    <source>
        <dbReference type="ARBA" id="ARBA00012574"/>
    </source>
</evidence>
<keyword evidence="12" id="KW-1185">Reference proteome</keyword>
<proteinExistence type="inferred from homology"/>
<dbReference type="AlphaFoldDB" id="A0A845V1X1"/>
<dbReference type="GO" id="GO:0005829">
    <property type="term" value="C:cytosol"/>
    <property type="evidence" value="ECO:0007669"/>
    <property type="project" value="TreeGrafter"/>
</dbReference>
<dbReference type="CDD" id="cd01087">
    <property type="entry name" value="Prolidase"/>
    <property type="match status" value="1"/>
</dbReference>
<keyword evidence="9" id="KW-0464">Manganese</keyword>
<evidence type="ECO:0000256" key="3">
    <source>
        <dbReference type="ARBA" id="ARBA00008766"/>
    </source>
</evidence>
<dbReference type="EMBL" id="JAAGSC010000043">
    <property type="protein sequence ID" value="NDY96592.1"/>
    <property type="molecule type" value="Genomic_DNA"/>
</dbReference>
<dbReference type="GO" id="GO:0030145">
    <property type="term" value="F:manganese ion binding"/>
    <property type="evidence" value="ECO:0007669"/>
    <property type="project" value="InterPro"/>
</dbReference>
<comment type="catalytic activity">
    <reaction evidence="1">
        <text>Release of any N-terminal amino acid, including proline, that is linked to proline, even from a dipeptide or tripeptide.</text>
        <dbReference type="EC" id="3.4.11.9"/>
    </reaction>
</comment>
<dbReference type="Pfam" id="PF05195">
    <property type="entry name" value="AMP_N"/>
    <property type="match status" value="1"/>
</dbReference>
<dbReference type="SUPFAM" id="SSF55920">
    <property type="entry name" value="Creatinase/aminopeptidase"/>
    <property type="match status" value="1"/>
</dbReference>
<organism evidence="11 12">
    <name type="scientific">Wenzhouxiangella limi</name>
    <dbReference type="NCBI Taxonomy" id="2707351"/>
    <lineage>
        <taxon>Bacteria</taxon>
        <taxon>Pseudomonadati</taxon>
        <taxon>Pseudomonadota</taxon>
        <taxon>Gammaproteobacteria</taxon>
        <taxon>Chromatiales</taxon>
        <taxon>Wenzhouxiangellaceae</taxon>
        <taxon>Wenzhouxiangella</taxon>
    </lineage>
</organism>
<dbReference type="PANTHER" id="PTHR43226:SF4">
    <property type="entry name" value="XAA-PRO AMINOPEPTIDASE 3"/>
    <property type="match status" value="1"/>
</dbReference>